<dbReference type="InterPro" id="IPR012336">
    <property type="entry name" value="Thioredoxin-like_fold"/>
</dbReference>
<dbReference type="OrthoDB" id="9811036at2"/>
<dbReference type="Proteomes" id="UP000295050">
    <property type="component" value="Unassembled WGS sequence"/>
</dbReference>
<feature type="chain" id="PRO_5020514064" evidence="1">
    <location>
        <begin position="21"/>
        <end position="185"/>
    </location>
</feature>
<evidence type="ECO:0000259" key="2">
    <source>
        <dbReference type="Pfam" id="PF13098"/>
    </source>
</evidence>
<accession>A0A4R2RJE0</accession>
<keyword evidence="4" id="KW-1185">Reference proteome</keyword>
<proteinExistence type="predicted"/>
<evidence type="ECO:0000256" key="1">
    <source>
        <dbReference type="SAM" id="SignalP"/>
    </source>
</evidence>
<sequence length="185" mass="20603">MKLTSLLAAGLMALAVPAMGAELGDDGLHKADWMRNTFKDMAEDLAEANAEGKRMMIIWEQRGCIYCSKMHAEVFPDPRIDALLKDQYFVVQMNLFGDVEVTDFDGTTLSEKAMAQRWGVFFTPTMMFMPEEVPEGKTAAQAAVATMPGAFGKGTTRSLLQWVLEKGYEGDEHFQKYVARTLAED</sequence>
<dbReference type="CDD" id="cd02951">
    <property type="entry name" value="SoxW"/>
    <property type="match status" value="1"/>
</dbReference>
<reference evidence="3 4" key="1">
    <citation type="submission" date="2019-03" db="EMBL/GenBank/DDBJ databases">
        <title>Genomic Encyclopedia of Type Strains, Phase IV (KMG-IV): sequencing the most valuable type-strain genomes for metagenomic binning, comparative biology and taxonomic classification.</title>
        <authorList>
            <person name="Goeker M."/>
        </authorList>
    </citation>
    <scope>NUCLEOTIDE SEQUENCE [LARGE SCALE GENOMIC DNA]</scope>
    <source>
        <strain evidence="3 4">DSM 24766</strain>
    </source>
</reference>
<feature type="domain" description="Thioredoxin-like fold" evidence="2">
    <location>
        <begin position="49"/>
        <end position="132"/>
    </location>
</feature>
<dbReference type="Pfam" id="PF13098">
    <property type="entry name" value="Thioredoxin_2"/>
    <property type="match status" value="1"/>
</dbReference>
<dbReference type="EMBL" id="SLXU01000001">
    <property type="protein sequence ID" value="TCP63183.1"/>
    <property type="molecule type" value="Genomic_DNA"/>
</dbReference>
<evidence type="ECO:0000313" key="4">
    <source>
        <dbReference type="Proteomes" id="UP000295050"/>
    </source>
</evidence>
<organism evidence="3 4">
    <name type="scientific">Rhodovulum bhavnagarense</name>
    <dbReference type="NCBI Taxonomy" id="992286"/>
    <lineage>
        <taxon>Bacteria</taxon>
        <taxon>Pseudomonadati</taxon>
        <taxon>Pseudomonadota</taxon>
        <taxon>Alphaproteobacteria</taxon>
        <taxon>Rhodobacterales</taxon>
        <taxon>Paracoccaceae</taxon>
        <taxon>Rhodovulum</taxon>
    </lineage>
</organism>
<dbReference type="Gene3D" id="3.40.30.10">
    <property type="entry name" value="Glutaredoxin"/>
    <property type="match status" value="1"/>
</dbReference>
<dbReference type="SUPFAM" id="SSF52833">
    <property type="entry name" value="Thioredoxin-like"/>
    <property type="match status" value="1"/>
</dbReference>
<protein>
    <submittedName>
        <fullName evidence="3">Thioredoxin-related protein</fullName>
    </submittedName>
</protein>
<evidence type="ECO:0000313" key="3">
    <source>
        <dbReference type="EMBL" id="TCP63183.1"/>
    </source>
</evidence>
<dbReference type="AlphaFoldDB" id="A0A4R2RJE0"/>
<keyword evidence="1" id="KW-0732">Signal</keyword>
<feature type="signal peptide" evidence="1">
    <location>
        <begin position="1"/>
        <end position="20"/>
    </location>
</feature>
<name>A0A4R2RJE0_9RHOB</name>
<gene>
    <name evidence="3" type="ORF">EV663_101451</name>
</gene>
<comment type="caution">
    <text evidence="3">The sequence shown here is derived from an EMBL/GenBank/DDBJ whole genome shotgun (WGS) entry which is preliminary data.</text>
</comment>
<dbReference type="InterPro" id="IPR041737">
    <property type="entry name" value="SoxW"/>
</dbReference>
<dbReference type="InterPro" id="IPR036249">
    <property type="entry name" value="Thioredoxin-like_sf"/>
</dbReference>
<dbReference type="RefSeq" id="WP_132950118.1">
    <property type="nucleotide sequence ID" value="NZ_SLXU01000001.1"/>
</dbReference>